<sequence>MTISFILTSYNIRPYLPQCLRSLSNVARPGDEVIVVDDGSTDGSAELIASKLSDFGFGPGVNLQPVCLGANTMGGVGIPANIGLSLATQETVFFVDGDDWIIPEGFNRARAQMLLTPADILIANYKVFDETRQTSSQPADDDKWHKLVHKGDIEILRVQALSLIGVPWRKFYRRGFLQERALRFPEGDFFYEDNPFHWAVCLAAGSIRFLDTAVCQHRVNRPGQTMGESGMALTAFFTHFETISRMLHRRDAEYHLLAVRWLLENMAWHTNRLSAEAFYPYAVHAAAVLSAIPEPIWVEALARSGHLHPVWLVADRLRKGDISGQVNSWEHARLHGRLAEIEAHLADIGKTSKESLDRLRGQDAADRFAAIKATFDMR</sequence>
<feature type="domain" description="Glycosyltransferase 2-like" evidence="3">
    <location>
        <begin position="4"/>
        <end position="175"/>
    </location>
</feature>
<evidence type="ECO:0000313" key="5">
    <source>
        <dbReference type="Proteomes" id="UP000598196"/>
    </source>
</evidence>
<evidence type="ECO:0000256" key="1">
    <source>
        <dbReference type="ARBA" id="ARBA00022676"/>
    </source>
</evidence>
<dbReference type="Proteomes" id="UP000598196">
    <property type="component" value="Unassembled WGS sequence"/>
</dbReference>
<dbReference type="CDD" id="cd00761">
    <property type="entry name" value="Glyco_tranf_GTA_type"/>
    <property type="match status" value="1"/>
</dbReference>
<keyword evidence="2" id="KW-0808">Transferase</keyword>
<organism evidence="4 5">
    <name type="scientific">Gemmobacter aquaticus</name>
    <dbReference type="NCBI Taxonomy" id="490185"/>
    <lineage>
        <taxon>Bacteria</taxon>
        <taxon>Pseudomonadati</taxon>
        <taxon>Pseudomonadota</taxon>
        <taxon>Alphaproteobacteria</taxon>
        <taxon>Rhodobacterales</taxon>
        <taxon>Paracoccaceae</taxon>
        <taxon>Gemmobacter</taxon>
    </lineage>
</organism>
<dbReference type="OrthoDB" id="5291101at2"/>
<dbReference type="PANTHER" id="PTHR22916">
    <property type="entry name" value="GLYCOSYLTRANSFERASE"/>
    <property type="match status" value="1"/>
</dbReference>
<name>A0A918DC49_9RHOB</name>
<dbReference type="InterPro" id="IPR001173">
    <property type="entry name" value="Glyco_trans_2-like"/>
</dbReference>
<dbReference type="SUPFAM" id="SSF53448">
    <property type="entry name" value="Nucleotide-diphospho-sugar transferases"/>
    <property type="match status" value="1"/>
</dbReference>
<comment type="caution">
    <text evidence="4">The sequence shown here is derived from an EMBL/GenBank/DDBJ whole genome shotgun (WGS) entry which is preliminary data.</text>
</comment>
<proteinExistence type="predicted"/>
<dbReference type="Gene3D" id="3.90.550.10">
    <property type="entry name" value="Spore Coat Polysaccharide Biosynthesis Protein SpsA, Chain A"/>
    <property type="match status" value="1"/>
</dbReference>
<keyword evidence="5" id="KW-1185">Reference proteome</keyword>
<dbReference type="InterPro" id="IPR029044">
    <property type="entry name" value="Nucleotide-diphossugar_trans"/>
</dbReference>
<dbReference type="Pfam" id="PF00535">
    <property type="entry name" value="Glycos_transf_2"/>
    <property type="match status" value="1"/>
</dbReference>
<evidence type="ECO:0000313" key="4">
    <source>
        <dbReference type="EMBL" id="GGO30441.1"/>
    </source>
</evidence>
<dbReference type="PANTHER" id="PTHR22916:SF51">
    <property type="entry name" value="GLYCOSYLTRANSFERASE EPSH-RELATED"/>
    <property type="match status" value="1"/>
</dbReference>
<dbReference type="EMBL" id="BMLP01000001">
    <property type="protein sequence ID" value="GGO30441.1"/>
    <property type="molecule type" value="Genomic_DNA"/>
</dbReference>
<keyword evidence="1" id="KW-0328">Glycosyltransferase</keyword>
<gene>
    <name evidence="4" type="ORF">GCM10010991_15300</name>
</gene>
<dbReference type="AlphaFoldDB" id="A0A918DC49"/>
<accession>A0A918DC49</accession>
<evidence type="ECO:0000256" key="2">
    <source>
        <dbReference type="ARBA" id="ARBA00022679"/>
    </source>
</evidence>
<dbReference type="GO" id="GO:0016758">
    <property type="term" value="F:hexosyltransferase activity"/>
    <property type="evidence" value="ECO:0007669"/>
    <property type="project" value="UniProtKB-ARBA"/>
</dbReference>
<reference evidence="4 5" key="1">
    <citation type="journal article" date="2014" name="Int. J. Syst. Evol. Microbiol.">
        <title>Complete genome sequence of Corynebacterium casei LMG S-19264T (=DSM 44701T), isolated from a smear-ripened cheese.</title>
        <authorList>
            <consortium name="US DOE Joint Genome Institute (JGI-PGF)"/>
            <person name="Walter F."/>
            <person name="Albersmeier A."/>
            <person name="Kalinowski J."/>
            <person name="Ruckert C."/>
        </authorList>
    </citation>
    <scope>NUCLEOTIDE SEQUENCE [LARGE SCALE GENOMIC DNA]</scope>
    <source>
        <strain evidence="4 5">CGMCC 1.7029</strain>
    </source>
</reference>
<dbReference type="RefSeq" id="WP_146284779.1">
    <property type="nucleotide sequence ID" value="NZ_BMLP01000001.1"/>
</dbReference>
<protein>
    <recommendedName>
        <fullName evidence="3">Glycosyltransferase 2-like domain-containing protein</fullName>
    </recommendedName>
</protein>
<evidence type="ECO:0000259" key="3">
    <source>
        <dbReference type="Pfam" id="PF00535"/>
    </source>
</evidence>